<dbReference type="SUPFAM" id="SSF111369">
    <property type="entry name" value="HlyD-like secretion proteins"/>
    <property type="match status" value="2"/>
</dbReference>
<name>A0A4R9GIT1_9LEPT</name>
<dbReference type="InterPro" id="IPR058792">
    <property type="entry name" value="Beta-barrel_RND_2"/>
</dbReference>
<keyword evidence="4" id="KW-0812">Transmembrane</keyword>
<sequence length="493" mass="55745">MRSFFQSLLSNRFLRYIVYVFFIYLGIYFLFSRLSRGSSNKFFSKLDSTLFKPLSSFRREDDAREFGVEQGAVSISAMKVDEKSISPNIDISGLIDFTEKVDLYSKIGGRLEKIFVKEGEEVSQGQKLFKVESLQMELELMKQQATLESSRSQVKLAKEKYDKARMGVYAKIQEMEKSRAVFEKTKEELEKARNTFLGIEEIYKAGGMSREEFETAKLNLTAKETSFGISKRDLEIHSINLTDEDIIKNGFVVPKSREDKLELFKEINTQIEKAELEVADGVFRSHEAQVNSTKTMLKETIIFSPIKGVVAKRYKNEGELLTGTSGNQAVLTVINIDKVYGVLNISETDSTVLKKGMKVEFTADVYKESKFRGQVETVSPLVDQKAHTVEVRALVDNKDRRLKPGMFIRANVVLGSPVPTILIPSTAVLSNDSGRNSVFLVREGHCYTNDVKIGKKQGDEIEILQGLQKDDVILLDRLSQLRDGMAVSPSFVR</sequence>
<keyword evidence="3" id="KW-0175">Coiled coil</keyword>
<feature type="domain" description="YknX-like C-terminal permuted SH3-like" evidence="7">
    <location>
        <begin position="423"/>
        <end position="487"/>
    </location>
</feature>
<dbReference type="Pfam" id="PF25917">
    <property type="entry name" value="BSH_RND"/>
    <property type="match status" value="1"/>
</dbReference>
<keyword evidence="2" id="KW-0813">Transport</keyword>
<evidence type="ECO:0000256" key="3">
    <source>
        <dbReference type="SAM" id="Coils"/>
    </source>
</evidence>
<dbReference type="NCBIfam" id="TIGR01730">
    <property type="entry name" value="RND_mfp"/>
    <property type="match status" value="1"/>
</dbReference>
<dbReference type="Proteomes" id="UP000298458">
    <property type="component" value="Unassembled WGS sequence"/>
</dbReference>
<dbReference type="GO" id="GO:0022857">
    <property type="term" value="F:transmembrane transporter activity"/>
    <property type="evidence" value="ECO:0007669"/>
    <property type="project" value="InterPro"/>
</dbReference>
<feature type="coiled-coil region" evidence="3">
    <location>
        <begin position="140"/>
        <end position="195"/>
    </location>
</feature>
<dbReference type="InterPro" id="IPR058637">
    <property type="entry name" value="YknX-like_C"/>
</dbReference>
<evidence type="ECO:0000259" key="5">
    <source>
        <dbReference type="Pfam" id="PF25917"/>
    </source>
</evidence>
<dbReference type="InterPro" id="IPR006143">
    <property type="entry name" value="RND_pump_MFP"/>
</dbReference>
<dbReference type="OrthoDB" id="325180at2"/>
<feature type="transmembrane region" description="Helical" evidence="4">
    <location>
        <begin position="13"/>
        <end position="31"/>
    </location>
</feature>
<dbReference type="InterPro" id="IPR058625">
    <property type="entry name" value="MdtA-like_BSH"/>
</dbReference>
<dbReference type="Pfam" id="PF25989">
    <property type="entry name" value="YknX_C"/>
    <property type="match status" value="1"/>
</dbReference>
<evidence type="ECO:0000259" key="7">
    <source>
        <dbReference type="Pfam" id="PF25989"/>
    </source>
</evidence>
<evidence type="ECO:0000256" key="1">
    <source>
        <dbReference type="ARBA" id="ARBA00009477"/>
    </source>
</evidence>
<dbReference type="Pfam" id="PF25954">
    <property type="entry name" value="Beta-barrel_RND_2"/>
    <property type="match status" value="1"/>
</dbReference>
<dbReference type="AlphaFoldDB" id="A0A4R9GIT1"/>
<evidence type="ECO:0000256" key="2">
    <source>
        <dbReference type="ARBA" id="ARBA00022448"/>
    </source>
</evidence>
<dbReference type="Gene3D" id="2.40.50.100">
    <property type="match status" value="1"/>
</dbReference>
<keyword evidence="4" id="KW-0472">Membrane</keyword>
<evidence type="ECO:0000259" key="6">
    <source>
        <dbReference type="Pfam" id="PF25954"/>
    </source>
</evidence>
<evidence type="ECO:0000313" key="8">
    <source>
        <dbReference type="EMBL" id="TGK12905.1"/>
    </source>
</evidence>
<dbReference type="PANTHER" id="PTHR30097:SF16">
    <property type="entry name" value="CATION EFFLUX SYSTEM (CZCB-LIKE)"/>
    <property type="match status" value="1"/>
</dbReference>
<dbReference type="EMBL" id="RQET01000003">
    <property type="protein sequence ID" value="TGK12905.1"/>
    <property type="molecule type" value="Genomic_DNA"/>
</dbReference>
<dbReference type="GO" id="GO:0016020">
    <property type="term" value="C:membrane"/>
    <property type="evidence" value="ECO:0007669"/>
    <property type="project" value="InterPro"/>
</dbReference>
<feature type="domain" description="CusB-like beta-barrel" evidence="6">
    <location>
        <begin position="343"/>
        <end position="412"/>
    </location>
</feature>
<dbReference type="InterPro" id="IPR051909">
    <property type="entry name" value="MFP_Cation_Efflux"/>
</dbReference>
<dbReference type="PRINTS" id="PR01490">
    <property type="entry name" value="RTXTOXIND"/>
</dbReference>
<keyword evidence="4" id="KW-1133">Transmembrane helix</keyword>
<dbReference type="PANTHER" id="PTHR30097">
    <property type="entry name" value="CATION EFFLUX SYSTEM PROTEIN CUSB"/>
    <property type="match status" value="1"/>
</dbReference>
<accession>A0A4R9GIT1</accession>
<reference evidence="8" key="1">
    <citation type="journal article" date="2019" name="PLoS Negl. Trop. Dis.">
        <title>Revisiting the worldwide diversity of Leptospira species in the environment.</title>
        <authorList>
            <person name="Vincent A.T."/>
            <person name="Schiettekatte O."/>
            <person name="Bourhy P."/>
            <person name="Veyrier F.J."/>
            <person name="Picardeau M."/>
        </authorList>
    </citation>
    <scope>NUCLEOTIDE SEQUENCE [LARGE SCALE GENOMIC DNA]</scope>
    <source>
        <strain evidence="8">SSW15</strain>
    </source>
</reference>
<feature type="domain" description="Multidrug resistance protein MdtA-like barrel-sandwich hybrid" evidence="5">
    <location>
        <begin position="99"/>
        <end position="331"/>
    </location>
</feature>
<protein>
    <submittedName>
        <fullName evidence="8">Efflux RND transporter periplasmic adaptor subunit</fullName>
    </submittedName>
</protein>
<comment type="similarity">
    <text evidence="1">Belongs to the membrane fusion protein (MFP) (TC 8.A.1) family.</text>
</comment>
<keyword evidence="9" id="KW-1185">Reference proteome</keyword>
<evidence type="ECO:0000256" key="4">
    <source>
        <dbReference type="SAM" id="Phobius"/>
    </source>
</evidence>
<comment type="caution">
    <text evidence="8">The sequence shown here is derived from an EMBL/GenBank/DDBJ whole genome shotgun (WGS) entry which is preliminary data.</text>
</comment>
<dbReference type="FunFam" id="2.40.30.170:FF:000010">
    <property type="entry name" value="Efflux RND transporter periplasmic adaptor subunit"/>
    <property type="match status" value="1"/>
</dbReference>
<dbReference type="Gene3D" id="2.40.420.20">
    <property type="match status" value="1"/>
</dbReference>
<dbReference type="RefSeq" id="WP_135766750.1">
    <property type="nucleotide sequence ID" value="NZ_RQET01000003.1"/>
</dbReference>
<proteinExistence type="inferred from homology"/>
<gene>
    <name evidence="8" type="ORF">EHO60_03255</name>
</gene>
<organism evidence="8 9">
    <name type="scientific">Leptospira fletcheri</name>
    <dbReference type="NCBI Taxonomy" id="2484981"/>
    <lineage>
        <taxon>Bacteria</taxon>
        <taxon>Pseudomonadati</taxon>
        <taxon>Spirochaetota</taxon>
        <taxon>Spirochaetia</taxon>
        <taxon>Leptospirales</taxon>
        <taxon>Leptospiraceae</taxon>
        <taxon>Leptospira</taxon>
    </lineage>
</organism>
<evidence type="ECO:0000313" key="9">
    <source>
        <dbReference type="Proteomes" id="UP000298458"/>
    </source>
</evidence>
<dbReference type="Gene3D" id="2.40.30.170">
    <property type="match status" value="1"/>
</dbReference>